<dbReference type="Pfam" id="PF00589">
    <property type="entry name" value="Phage_integrase"/>
    <property type="match status" value="1"/>
</dbReference>
<dbReference type="InterPro" id="IPR010998">
    <property type="entry name" value="Integrase_recombinase_N"/>
</dbReference>
<dbReference type="InterPro" id="IPR011010">
    <property type="entry name" value="DNA_brk_join_enz"/>
</dbReference>
<dbReference type="CDD" id="cd00397">
    <property type="entry name" value="DNA_BRE_C"/>
    <property type="match status" value="1"/>
</dbReference>
<dbReference type="InterPro" id="IPR050090">
    <property type="entry name" value="Tyrosine_recombinase_XerCD"/>
</dbReference>
<dbReference type="InterPro" id="IPR002104">
    <property type="entry name" value="Integrase_catalytic"/>
</dbReference>
<dbReference type="PANTHER" id="PTHR30349:SF64">
    <property type="entry name" value="PROPHAGE INTEGRASE INTD-RELATED"/>
    <property type="match status" value="1"/>
</dbReference>
<keyword evidence="3" id="KW-0233">DNA recombination</keyword>
<dbReference type="RefSeq" id="WP_244729139.1">
    <property type="nucleotide sequence ID" value="NZ_CP095045.1"/>
</dbReference>
<protein>
    <submittedName>
        <fullName evidence="5">Site-specific integrase</fullName>
    </submittedName>
</protein>
<dbReference type="Gene3D" id="1.10.150.130">
    <property type="match status" value="1"/>
</dbReference>
<keyword evidence="2" id="KW-0238">DNA-binding</keyword>
<gene>
    <name evidence="5" type="ORF">MUN78_04620</name>
</gene>
<evidence type="ECO:0000256" key="1">
    <source>
        <dbReference type="ARBA" id="ARBA00008857"/>
    </source>
</evidence>
<evidence type="ECO:0000256" key="3">
    <source>
        <dbReference type="ARBA" id="ARBA00023172"/>
    </source>
</evidence>
<feature type="domain" description="Tyr recombinase" evidence="4">
    <location>
        <begin position="220"/>
        <end position="414"/>
    </location>
</feature>
<dbReference type="PANTHER" id="PTHR30349">
    <property type="entry name" value="PHAGE INTEGRASE-RELATED"/>
    <property type="match status" value="1"/>
</dbReference>
<proteinExistence type="inferred from homology"/>
<evidence type="ECO:0000313" key="6">
    <source>
        <dbReference type="Proteomes" id="UP000831786"/>
    </source>
</evidence>
<dbReference type="Proteomes" id="UP000831786">
    <property type="component" value="Chromosome"/>
</dbReference>
<dbReference type="SUPFAM" id="SSF56349">
    <property type="entry name" value="DNA breaking-rejoining enzymes"/>
    <property type="match status" value="1"/>
</dbReference>
<dbReference type="Gene3D" id="1.10.443.10">
    <property type="entry name" value="Intergrase catalytic core"/>
    <property type="match status" value="1"/>
</dbReference>
<dbReference type="InterPro" id="IPR013762">
    <property type="entry name" value="Integrase-like_cat_sf"/>
</dbReference>
<reference evidence="5 6" key="1">
    <citation type="submission" date="2022-04" db="EMBL/GenBank/DDBJ databases">
        <title>Leucobacter sp. isolated from rhizosphere of garlic.</title>
        <authorList>
            <person name="Won M."/>
            <person name="Lee C.-M."/>
            <person name="Woen H.-Y."/>
            <person name="Kwon S.-W."/>
        </authorList>
    </citation>
    <scope>NUCLEOTIDE SEQUENCE [LARGE SCALE GENOMIC DNA]</scope>
    <source>
        <strain evidence="5 6">H21R-40</strain>
    </source>
</reference>
<accession>A0ABY4FPC4</accession>
<name>A0ABY4FPC4_9MICO</name>
<evidence type="ECO:0000259" key="4">
    <source>
        <dbReference type="PROSITE" id="PS51898"/>
    </source>
</evidence>
<comment type="similarity">
    <text evidence="1">Belongs to the 'phage' integrase family.</text>
</comment>
<organism evidence="5 6">
    <name type="scientific">Leucobacter allii</name>
    <dbReference type="NCBI Taxonomy" id="2932247"/>
    <lineage>
        <taxon>Bacteria</taxon>
        <taxon>Bacillati</taxon>
        <taxon>Actinomycetota</taxon>
        <taxon>Actinomycetes</taxon>
        <taxon>Micrococcales</taxon>
        <taxon>Microbacteriaceae</taxon>
        <taxon>Leucobacter</taxon>
    </lineage>
</organism>
<keyword evidence="6" id="KW-1185">Reference proteome</keyword>
<dbReference type="EMBL" id="CP095045">
    <property type="protein sequence ID" value="UOQ58136.1"/>
    <property type="molecule type" value="Genomic_DNA"/>
</dbReference>
<sequence length="437" mass="49240">MARAWITDLWVKDAHALMPDGAKVRISPSAAELKNLRTLPEHFRTARYGKGSRWRVGWYEPDGGERGRLYGSKADAEAYLAELEDNIRMGKYAPPEKTEQRFKELADTWMKSKRRPKAVSIDAYRTDLAVHILPKWAETPINRISREAIDAWIDDLVTGTAPRTYTGRSEGREIKGLAPSRVRDIVGRTFTSVLRYAHDEGWMPRNPMRHVELPRVAPASELAILDYVEVERLAAACAKVSGEHRDRALIHVLASSGPRIGEATAFQVRDVQPLARRATVQRTWTTEGGRRVIGPPKTWETRSIPVHGYALEELTPLMEDEPGEQWLFRVKRGGGAVDQRNWRRNVWVPALRLAGLEDERDLTPHKLRHTAASAAIAAGADPLVVQKMLGHKTPKETMRTYAHLWHDRLDEVIDAVSEHREKALAKATETAGLLEAA</sequence>
<evidence type="ECO:0000256" key="2">
    <source>
        <dbReference type="ARBA" id="ARBA00023125"/>
    </source>
</evidence>
<evidence type="ECO:0000313" key="5">
    <source>
        <dbReference type="EMBL" id="UOQ58136.1"/>
    </source>
</evidence>
<dbReference type="PROSITE" id="PS51898">
    <property type="entry name" value="TYR_RECOMBINASE"/>
    <property type="match status" value="1"/>
</dbReference>